<dbReference type="RefSeq" id="WP_344509104.1">
    <property type="nucleotide sequence ID" value="NZ_BAAATU010000009.1"/>
</dbReference>
<keyword evidence="2" id="KW-0378">Hydrolase</keyword>
<accession>A0ABW1GQF0</accession>
<proteinExistence type="predicted"/>
<keyword evidence="3" id="KW-1185">Reference proteome</keyword>
<feature type="domain" description="PPM-type phosphatase" evidence="1">
    <location>
        <begin position="155"/>
        <end position="246"/>
    </location>
</feature>
<dbReference type="InterPro" id="IPR001932">
    <property type="entry name" value="PPM-type_phosphatase-like_dom"/>
</dbReference>
<reference evidence="3" key="1">
    <citation type="journal article" date="2019" name="Int. J. Syst. Evol. Microbiol.">
        <title>The Global Catalogue of Microorganisms (GCM) 10K type strain sequencing project: providing services to taxonomists for standard genome sequencing and annotation.</title>
        <authorList>
            <consortium name="The Broad Institute Genomics Platform"/>
            <consortium name="The Broad Institute Genome Sequencing Center for Infectious Disease"/>
            <person name="Wu L."/>
            <person name="Ma J."/>
        </authorList>
    </citation>
    <scope>NUCLEOTIDE SEQUENCE [LARGE SCALE GENOMIC DNA]</scope>
    <source>
        <strain evidence="3">JCM 4147</strain>
    </source>
</reference>
<protein>
    <submittedName>
        <fullName evidence="2">PP2C family protein-serine/threonine phosphatase</fullName>
        <ecNumber evidence="2">3.1.3.16</ecNumber>
    </submittedName>
</protein>
<dbReference type="EMBL" id="JBHSPU010000017">
    <property type="protein sequence ID" value="MFC5916045.1"/>
    <property type="molecule type" value="Genomic_DNA"/>
</dbReference>
<dbReference type="EC" id="3.1.3.16" evidence="2"/>
<name>A0ABW1GQF0_9ACTN</name>
<evidence type="ECO:0000259" key="1">
    <source>
        <dbReference type="Pfam" id="PF07228"/>
    </source>
</evidence>
<dbReference type="InterPro" id="IPR036457">
    <property type="entry name" value="PPM-type-like_dom_sf"/>
</dbReference>
<organism evidence="2 3">
    <name type="scientific">Streptomyces pulveraceus</name>
    <dbReference type="NCBI Taxonomy" id="68258"/>
    <lineage>
        <taxon>Bacteria</taxon>
        <taxon>Bacillati</taxon>
        <taxon>Actinomycetota</taxon>
        <taxon>Actinomycetes</taxon>
        <taxon>Kitasatosporales</taxon>
        <taxon>Streptomycetaceae</taxon>
        <taxon>Streptomyces</taxon>
    </lineage>
</organism>
<evidence type="ECO:0000313" key="3">
    <source>
        <dbReference type="Proteomes" id="UP001596200"/>
    </source>
</evidence>
<dbReference type="Gene3D" id="3.60.40.10">
    <property type="entry name" value="PPM-type phosphatase domain"/>
    <property type="match status" value="1"/>
</dbReference>
<sequence>MTTRHENEQLSAITVGAAQRPGTEPPCADGFHVHRKRDRVTAAVVDGAGHRDETVEFVAHAPGVITLMGMIMGGLVGLTTAGRMAEAYDRPSHVSAVYASMEPGRPTGIHWIGDCRAYGWDGTTLTQWSTDQTMGQWLRWNGGKTIEIVPAEVAETQDNLARLGLREATEMTCRQVEIPEDVPLVLLVSDGISDQVPEEAWRDLIRRYETDPQGLADALVAAARDGIDDETGEPYRDDATVVVLRRPTA</sequence>
<comment type="caution">
    <text evidence="2">The sequence shown here is derived from an EMBL/GenBank/DDBJ whole genome shotgun (WGS) entry which is preliminary data.</text>
</comment>
<gene>
    <name evidence="2" type="ORF">ACFP1B_21850</name>
</gene>
<dbReference type="Proteomes" id="UP001596200">
    <property type="component" value="Unassembled WGS sequence"/>
</dbReference>
<evidence type="ECO:0000313" key="2">
    <source>
        <dbReference type="EMBL" id="MFC5916045.1"/>
    </source>
</evidence>
<dbReference type="SUPFAM" id="SSF81606">
    <property type="entry name" value="PP2C-like"/>
    <property type="match status" value="1"/>
</dbReference>
<dbReference type="Pfam" id="PF07228">
    <property type="entry name" value="SpoIIE"/>
    <property type="match status" value="1"/>
</dbReference>
<dbReference type="GO" id="GO:0004722">
    <property type="term" value="F:protein serine/threonine phosphatase activity"/>
    <property type="evidence" value="ECO:0007669"/>
    <property type="project" value="UniProtKB-EC"/>
</dbReference>